<comment type="subcellular location">
    <subcellularLocation>
        <location evidence="1">Periplasm</location>
    </subcellularLocation>
</comment>
<dbReference type="Gene3D" id="2.60.40.420">
    <property type="entry name" value="Cupredoxins - blue copper proteins"/>
    <property type="match status" value="1"/>
</dbReference>
<evidence type="ECO:0000313" key="5">
    <source>
        <dbReference type="Proteomes" id="UP000469734"/>
    </source>
</evidence>
<evidence type="ECO:0000313" key="3">
    <source>
        <dbReference type="EMBL" id="MYN42525.1"/>
    </source>
</evidence>
<dbReference type="Pfam" id="PF08985">
    <property type="entry name" value="DP-EP"/>
    <property type="match status" value="1"/>
</dbReference>
<comment type="caution">
    <text evidence="2">The sequence shown here is derived from an EMBL/GenBank/DDBJ whole genome shotgun (WGS) entry which is preliminary data.</text>
</comment>
<dbReference type="GO" id="GO:0042597">
    <property type="term" value="C:periplasmic space"/>
    <property type="evidence" value="ECO:0007669"/>
    <property type="project" value="UniProtKB-SubCell"/>
</dbReference>
<protein>
    <submittedName>
        <fullName evidence="2">DP-EP family protein</fullName>
    </submittedName>
</protein>
<evidence type="ECO:0000256" key="1">
    <source>
        <dbReference type="ARBA" id="ARBA00004418"/>
    </source>
</evidence>
<sequence>MSMYPATTSFVNILVFVKPDETAPGGYKVVTSPAAPLITEVDTVINYQIFDSDGYNIVFTGMTVSPEINNQLSEESVSVSGKLLTFSDANTEKVDLNITLQFQDKDNPKLVFSHDPQIINHPPT</sequence>
<organism evidence="2 5">
    <name type="scientific">Duganella margarita</name>
    <dbReference type="NCBI Taxonomy" id="2692170"/>
    <lineage>
        <taxon>Bacteria</taxon>
        <taxon>Pseudomonadati</taxon>
        <taxon>Pseudomonadota</taxon>
        <taxon>Betaproteobacteria</taxon>
        <taxon>Burkholderiales</taxon>
        <taxon>Oxalobacteraceae</taxon>
        <taxon>Telluria group</taxon>
        <taxon>Duganella</taxon>
    </lineage>
</organism>
<dbReference type="SUPFAM" id="SSF49503">
    <property type="entry name" value="Cupredoxins"/>
    <property type="match status" value="1"/>
</dbReference>
<gene>
    <name evidence="3" type="ORF">GTP55_24595</name>
    <name evidence="2" type="ORF">GTP56_20060</name>
</gene>
<reference evidence="4 5" key="1">
    <citation type="submission" date="2019-12" db="EMBL/GenBank/DDBJ databases">
        <title>Novel species isolated from a subtropical stream in China.</title>
        <authorList>
            <person name="Lu H."/>
        </authorList>
    </citation>
    <scope>NUCLEOTIDE SEQUENCE [LARGE SCALE GENOMIC DNA]</scope>
    <source>
        <strain evidence="3 4">FT109W</strain>
        <strain evidence="2 5">FT134W</strain>
    </source>
</reference>
<dbReference type="AlphaFoldDB" id="A0A7X4H379"/>
<dbReference type="EMBL" id="WWCS01000021">
    <property type="protein sequence ID" value="MYN42525.1"/>
    <property type="molecule type" value="Genomic_DNA"/>
</dbReference>
<dbReference type="Proteomes" id="UP000466332">
    <property type="component" value="Unassembled WGS sequence"/>
</dbReference>
<evidence type="ECO:0000313" key="4">
    <source>
        <dbReference type="Proteomes" id="UP000466332"/>
    </source>
</evidence>
<dbReference type="Proteomes" id="UP000469734">
    <property type="component" value="Unassembled WGS sequence"/>
</dbReference>
<name>A0A7X4H379_9BURK</name>
<keyword evidence="4" id="KW-1185">Reference proteome</keyword>
<accession>A0A7X4H379</accession>
<proteinExistence type="predicted"/>
<dbReference type="InterPro" id="IPR015078">
    <property type="entry name" value="DP-EP"/>
</dbReference>
<dbReference type="RefSeq" id="WP_110848168.1">
    <property type="nucleotide sequence ID" value="NZ_WWCR01000024.1"/>
</dbReference>
<dbReference type="EMBL" id="WWCR01000024">
    <property type="protein sequence ID" value="MYM74471.1"/>
    <property type="molecule type" value="Genomic_DNA"/>
</dbReference>
<dbReference type="InterPro" id="IPR008972">
    <property type="entry name" value="Cupredoxin"/>
</dbReference>
<evidence type="ECO:0000313" key="2">
    <source>
        <dbReference type="EMBL" id="MYM74471.1"/>
    </source>
</evidence>